<dbReference type="OrthoDB" id="4851849at2759"/>
<sequence>MWGSTITWQQLSESISRLRLLNEVPEGPRENSLTCEGDSHHCLSISRENEIASNLAFLSATSDDSLKVMAVCVEEHSNGKGITLRIASNTGDLSTVTSGLRIIAQILERAARRESPRAEDKRALFRQVVSLDVRQILSRLRSRHAKRTQKTVGKPAVIHQLNEVLNDKSIKAGARITEERLTGLRDNARTLQGLFARLEIISDPSIGTVEVRELLEEIVKAAHEITMAADLSLALQTFSGNPSLIAHLPEAIGKLGRYYSICSELVAAARDKTCGAFRNIQVEPFQIEMPASVGDTHYKVHAEIQLLFFYELHLDYPRPRIICSSKSACYLCNLFFQLHGGFHLPRTHGRLYHKWILPYWLHFPVKHHQTLGVVTTGFKAALDNEIRAASKLKKGPCRHPNESVLLPSAYYPSSSVLSKNPTSVSPALRSTVRLRSPLAQERMPNTQSPKCTEPPLILPKTPLKPCDAADSDAETIIGPSAAKLWRSGVEDTSASDTVSLINIGHNKLPHCQSITLTTPSLHLQLDNLFLTVDFVHVLSGHLLITRAGDPAVESKDYSTVDIEDIPTSTELSLKCSHGSNELAIQFRSSHNVIICVMLVWD</sequence>
<dbReference type="Proteomes" id="UP000184330">
    <property type="component" value="Unassembled WGS sequence"/>
</dbReference>
<evidence type="ECO:0000313" key="2">
    <source>
        <dbReference type="Proteomes" id="UP000184330"/>
    </source>
</evidence>
<protein>
    <submittedName>
        <fullName evidence="1">Uncharacterized protein</fullName>
    </submittedName>
</protein>
<dbReference type="AlphaFoldDB" id="A0A1L7XXU5"/>
<keyword evidence="2" id="KW-1185">Reference proteome</keyword>
<proteinExistence type="predicted"/>
<accession>A0A1L7XXU5</accession>
<dbReference type="Pfam" id="PF14441">
    <property type="entry name" value="OTT_1508_deam"/>
    <property type="match status" value="1"/>
</dbReference>
<dbReference type="STRING" id="576137.A0A1L7XXU5"/>
<dbReference type="InterPro" id="IPR027796">
    <property type="entry name" value="OTT_1508_deam-like"/>
</dbReference>
<reference evidence="1 2" key="1">
    <citation type="submission" date="2016-03" db="EMBL/GenBank/DDBJ databases">
        <authorList>
            <person name="Ploux O."/>
        </authorList>
    </citation>
    <scope>NUCLEOTIDE SEQUENCE [LARGE SCALE GENOMIC DNA]</scope>
    <source>
        <strain evidence="1 2">UAMH 11012</strain>
    </source>
</reference>
<name>A0A1L7XXU5_9HELO</name>
<evidence type="ECO:0000313" key="1">
    <source>
        <dbReference type="EMBL" id="CZR69893.1"/>
    </source>
</evidence>
<dbReference type="EMBL" id="FJOG01000083">
    <property type="protein sequence ID" value="CZR69893.1"/>
    <property type="molecule type" value="Genomic_DNA"/>
</dbReference>
<organism evidence="1 2">
    <name type="scientific">Phialocephala subalpina</name>
    <dbReference type="NCBI Taxonomy" id="576137"/>
    <lineage>
        <taxon>Eukaryota</taxon>
        <taxon>Fungi</taxon>
        <taxon>Dikarya</taxon>
        <taxon>Ascomycota</taxon>
        <taxon>Pezizomycotina</taxon>
        <taxon>Leotiomycetes</taxon>
        <taxon>Helotiales</taxon>
        <taxon>Mollisiaceae</taxon>
        <taxon>Phialocephala</taxon>
        <taxon>Phialocephala fortinii species complex</taxon>
    </lineage>
</organism>
<gene>
    <name evidence="1" type="ORF">PAC_19793</name>
</gene>